<accession>A0A382FCM3</accession>
<reference evidence="1" key="1">
    <citation type="submission" date="2018-05" db="EMBL/GenBank/DDBJ databases">
        <authorList>
            <person name="Lanie J.A."/>
            <person name="Ng W.-L."/>
            <person name="Kazmierczak K.M."/>
            <person name="Andrzejewski T.M."/>
            <person name="Davidsen T.M."/>
            <person name="Wayne K.J."/>
            <person name="Tettelin H."/>
            <person name="Glass J.I."/>
            <person name="Rusch D."/>
            <person name="Podicherti R."/>
            <person name="Tsui H.-C.T."/>
            <person name="Winkler M.E."/>
        </authorList>
    </citation>
    <scope>NUCLEOTIDE SEQUENCE</scope>
</reference>
<evidence type="ECO:0000313" key="1">
    <source>
        <dbReference type="EMBL" id="SVB60660.1"/>
    </source>
</evidence>
<evidence type="ECO:0008006" key="2">
    <source>
        <dbReference type="Google" id="ProtNLM"/>
    </source>
</evidence>
<feature type="non-terminal residue" evidence="1">
    <location>
        <position position="59"/>
    </location>
</feature>
<dbReference type="AlphaFoldDB" id="A0A382FCM3"/>
<name>A0A382FCM3_9ZZZZ</name>
<dbReference type="EMBL" id="UINC01049195">
    <property type="protein sequence ID" value="SVB60660.1"/>
    <property type="molecule type" value="Genomic_DNA"/>
</dbReference>
<proteinExistence type="predicted"/>
<gene>
    <name evidence="1" type="ORF">METZ01_LOCUS213514</name>
</gene>
<organism evidence="1">
    <name type="scientific">marine metagenome</name>
    <dbReference type="NCBI Taxonomy" id="408172"/>
    <lineage>
        <taxon>unclassified sequences</taxon>
        <taxon>metagenomes</taxon>
        <taxon>ecological metagenomes</taxon>
    </lineage>
</organism>
<sequence>MSEQQNKEINEFLDKNYEFGFTTEIDSDTLPPGINEDVIRIISSKKNEPEFLLNWRLKA</sequence>
<protein>
    <recommendedName>
        <fullName evidence="2">Fe-S cluster assembly protein SufB</fullName>
    </recommendedName>
</protein>